<dbReference type="FunCoup" id="E6W577">
    <property type="interactions" value="81"/>
</dbReference>
<dbReference type="PANTHER" id="PTHR43680">
    <property type="entry name" value="NITRATE REDUCTASE MOLYBDENUM COFACTOR ASSEMBLY CHAPERONE"/>
    <property type="match status" value="1"/>
</dbReference>
<keyword evidence="1" id="KW-0534">Nitrate assimilation</keyword>
<dbReference type="InterPro" id="IPR003765">
    <property type="entry name" value="NO3_reductase_chaperone_NarJ"/>
</dbReference>
<dbReference type="EMBL" id="CP002432">
    <property type="protein sequence ID" value="ADU67156.1"/>
    <property type="molecule type" value="Genomic_DNA"/>
</dbReference>
<sequence>MITAELYRCFSVLMRYPDLHMASVARQAAQAAAFLPQAAQPLEFFCGVAEDSGVKVMQEAYTAAFDLQPLAAPYVGYHLFGDDARRGQFLIRLQEIYRQRGITPDPGELADHLATVLRFLATTAGSTEHGALARDALLPAVRSIHGALAQGENPYRHILQSLEYCIDRSVTTLCTAPPDVEVFHA</sequence>
<gene>
    <name evidence="2" type="ordered locus">Selin_2441</name>
</gene>
<dbReference type="OrthoDB" id="8478585at2"/>
<dbReference type="InterPro" id="IPR036411">
    <property type="entry name" value="TorD-like_sf"/>
</dbReference>
<dbReference type="KEGG" id="din:Selin_2441"/>
<protein>
    <submittedName>
        <fullName evidence="2">Nitrate reductase molybdenum cofactor assembly chaperone</fullName>
    </submittedName>
</protein>
<dbReference type="Pfam" id="PF02613">
    <property type="entry name" value="Nitrate_red_del"/>
    <property type="match status" value="1"/>
</dbReference>
<dbReference type="GO" id="GO:0016530">
    <property type="term" value="F:metallochaperone activity"/>
    <property type="evidence" value="ECO:0007669"/>
    <property type="project" value="TreeGrafter"/>
</dbReference>
<dbReference type="AlphaFoldDB" id="E6W577"/>
<dbReference type="InParanoid" id="E6W577"/>
<dbReference type="GO" id="GO:0051082">
    <property type="term" value="F:unfolded protein binding"/>
    <property type="evidence" value="ECO:0007669"/>
    <property type="project" value="InterPro"/>
</dbReference>
<dbReference type="SUPFAM" id="SSF89155">
    <property type="entry name" value="TorD-like"/>
    <property type="match status" value="1"/>
</dbReference>
<evidence type="ECO:0000256" key="1">
    <source>
        <dbReference type="ARBA" id="ARBA00023063"/>
    </source>
</evidence>
<keyword evidence="3" id="KW-1185">Reference proteome</keyword>
<accession>E6W577</accession>
<reference evidence="2 3" key="1">
    <citation type="submission" date="2010-12" db="EMBL/GenBank/DDBJ databases">
        <title>Complete sequence of Desulfurispirillum indicum S5.</title>
        <authorList>
            <consortium name="US DOE Joint Genome Institute"/>
            <person name="Lucas S."/>
            <person name="Copeland A."/>
            <person name="Lapidus A."/>
            <person name="Cheng J.-F."/>
            <person name="Goodwin L."/>
            <person name="Pitluck S."/>
            <person name="Chertkov O."/>
            <person name="Held B."/>
            <person name="Detter J.C."/>
            <person name="Han C."/>
            <person name="Tapia R."/>
            <person name="Land M."/>
            <person name="Hauser L."/>
            <person name="Kyrpides N."/>
            <person name="Ivanova N."/>
            <person name="Mikhailova N."/>
            <person name="Haggblom M."/>
            <person name="Rauschenbach I."/>
            <person name="Bini E."/>
            <person name="Woyke T."/>
        </authorList>
    </citation>
    <scope>NUCLEOTIDE SEQUENCE [LARGE SCALE GENOMIC DNA]</scope>
    <source>
        <strain evidence="3">ATCC BAA-1389 / DSM 22839 / S5</strain>
    </source>
</reference>
<dbReference type="InterPro" id="IPR020945">
    <property type="entry name" value="DMSO/NO3_reduct_chaperone"/>
</dbReference>
<dbReference type="RefSeq" id="WP_013507027.1">
    <property type="nucleotide sequence ID" value="NC_014836.1"/>
</dbReference>
<dbReference type="NCBIfam" id="TIGR00684">
    <property type="entry name" value="narJ"/>
    <property type="match status" value="1"/>
</dbReference>
<dbReference type="eggNOG" id="COG2180">
    <property type="taxonomic scope" value="Bacteria"/>
</dbReference>
<evidence type="ECO:0000313" key="2">
    <source>
        <dbReference type="EMBL" id="ADU67156.1"/>
    </source>
</evidence>
<proteinExistence type="predicted"/>
<organism evidence="2 3">
    <name type="scientific">Desulfurispirillum indicum (strain ATCC BAA-1389 / DSM 22839 / S5)</name>
    <dbReference type="NCBI Taxonomy" id="653733"/>
    <lineage>
        <taxon>Bacteria</taxon>
        <taxon>Pseudomonadati</taxon>
        <taxon>Chrysiogenota</taxon>
        <taxon>Chrysiogenia</taxon>
        <taxon>Chrysiogenales</taxon>
        <taxon>Chrysiogenaceae</taxon>
        <taxon>Desulfurispirillum</taxon>
    </lineage>
</organism>
<dbReference type="PANTHER" id="PTHR43680:SF2">
    <property type="entry name" value="NITRATE REDUCTASE MOLYBDENUM COFACTOR ASSEMBLY CHAPERONE NARJ"/>
    <property type="match status" value="1"/>
</dbReference>
<dbReference type="STRING" id="653733.Selin_2441"/>
<dbReference type="HOGENOM" id="CLU_084469_2_0_0"/>
<dbReference type="Gene3D" id="1.10.3480.10">
    <property type="entry name" value="TorD-like"/>
    <property type="match status" value="1"/>
</dbReference>
<dbReference type="GO" id="GO:0042128">
    <property type="term" value="P:nitrate assimilation"/>
    <property type="evidence" value="ECO:0007669"/>
    <property type="project" value="UniProtKB-KW"/>
</dbReference>
<dbReference type="GO" id="GO:0051131">
    <property type="term" value="P:chaperone-mediated protein complex assembly"/>
    <property type="evidence" value="ECO:0007669"/>
    <property type="project" value="InterPro"/>
</dbReference>
<evidence type="ECO:0000313" key="3">
    <source>
        <dbReference type="Proteomes" id="UP000002572"/>
    </source>
</evidence>
<dbReference type="Proteomes" id="UP000002572">
    <property type="component" value="Chromosome"/>
</dbReference>
<name>E6W577_DESIS</name>